<dbReference type="InterPro" id="IPR013264">
    <property type="entry name" value="DNAG_N"/>
</dbReference>
<keyword evidence="8" id="KW-0863">Zinc-finger</keyword>
<evidence type="ECO:0000256" key="6">
    <source>
        <dbReference type="ARBA" id="ARBA00022705"/>
    </source>
</evidence>
<dbReference type="InterPro" id="IPR034151">
    <property type="entry name" value="TOPRIM_DnaG_bac"/>
</dbReference>
<dbReference type="FunFam" id="3.40.1360.10:FF:000002">
    <property type="entry name" value="DNA primase"/>
    <property type="match status" value="1"/>
</dbReference>
<dbReference type="Pfam" id="PF08275">
    <property type="entry name" value="DNAG_N"/>
    <property type="match status" value="1"/>
</dbReference>
<dbReference type="PROSITE" id="PS50880">
    <property type="entry name" value="TOPRIM"/>
    <property type="match status" value="1"/>
</dbReference>
<sequence>MISQKTIDKIFSTIRVEEIIGEYVQLKRAGTNFKGLSPFHEEKTPSFVVSPSKQIWKDFSSGKGGTAITFLMEIEGFTYPEALRHAAKKYGIEIEEDQVEYSEEQKKAQSEREILYKIHEVANTFFQENLWETQEGKTIALSYFKERELHDDIIKKFQLGYSPEKKNAFTEYALAKGYEKEILEKSGISIFPENSPSGIDRFRERVIFPIHSFSGRVLGFGARILKSNVKTAKYLNSPETEIYHKSNVLYGLNQSKQAISRENLCLLVEGYMDVISLHQSGIENVVASSGTALTTEQIKLIKRLTENVTILFDGDAAGIKASFRSIDMLLSEGMNIRVVLFPDGDDPDSFARKNPRDFVEDFIKNQAKDFIDFKAEILLKEANNDPIKKAEAIRDIVKSIGFVSNALKQEVYLKQVSTQFGLSEQSLFNELGVQKQVVQQQKPAEKRDTNVVKLEKVQEFSETINPLLILEEKLVELMLKFGQFKLFRKTPDNENYETTVIEEIINHLEEDQYQPISPLNQRIIEEIKAGIQQNELRSSDFFKTFMDEEVVTKTADALINAHETSNWEKHNIYFSKEEELVDKIVKDVIIRHKREFVVKIINDLKHQISEENSAEIYLKIINLTKLKNKIDENLFRIL</sequence>
<dbReference type="GO" id="GO:0005737">
    <property type="term" value="C:cytoplasm"/>
    <property type="evidence" value="ECO:0007669"/>
    <property type="project" value="TreeGrafter"/>
</dbReference>
<dbReference type="InterPro" id="IPR002694">
    <property type="entry name" value="Znf_CHC2"/>
</dbReference>
<dbReference type="InterPro" id="IPR030846">
    <property type="entry name" value="DnaG_bac"/>
</dbReference>
<evidence type="ECO:0000256" key="5">
    <source>
        <dbReference type="ARBA" id="ARBA00022695"/>
    </source>
</evidence>
<accession>A0A644SKN8</accession>
<dbReference type="FunFam" id="3.90.580.10:FF:000001">
    <property type="entry name" value="DNA primase"/>
    <property type="match status" value="1"/>
</dbReference>
<dbReference type="HAMAP" id="MF_00974">
    <property type="entry name" value="DNA_primase_DnaG"/>
    <property type="match status" value="1"/>
</dbReference>
<dbReference type="InterPro" id="IPR006295">
    <property type="entry name" value="DNA_primase_DnaG"/>
</dbReference>
<evidence type="ECO:0000256" key="11">
    <source>
        <dbReference type="ARBA" id="ARBA00023125"/>
    </source>
</evidence>
<dbReference type="SUPFAM" id="SSF57783">
    <property type="entry name" value="Zinc beta-ribbon"/>
    <property type="match status" value="1"/>
</dbReference>
<dbReference type="PANTHER" id="PTHR30313:SF2">
    <property type="entry name" value="DNA PRIMASE"/>
    <property type="match status" value="1"/>
</dbReference>
<dbReference type="GO" id="GO:0006269">
    <property type="term" value="P:DNA replication, synthesis of primer"/>
    <property type="evidence" value="ECO:0007669"/>
    <property type="project" value="UniProtKB-KW"/>
</dbReference>
<evidence type="ECO:0000256" key="10">
    <source>
        <dbReference type="ARBA" id="ARBA00022842"/>
    </source>
</evidence>
<keyword evidence="11" id="KW-0238">DNA-binding</keyword>
<keyword evidence="6" id="KW-0235">DNA replication</keyword>
<dbReference type="AlphaFoldDB" id="A0A644SKN8"/>
<dbReference type="SUPFAM" id="SSF56731">
    <property type="entry name" value="DNA primase core"/>
    <property type="match status" value="1"/>
</dbReference>
<evidence type="ECO:0000256" key="2">
    <source>
        <dbReference type="ARBA" id="ARBA00022478"/>
    </source>
</evidence>
<evidence type="ECO:0000256" key="4">
    <source>
        <dbReference type="ARBA" id="ARBA00022679"/>
    </source>
</evidence>
<organism evidence="14">
    <name type="scientific">bioreactor metagenome</name>
    <dbReference type="NCBI Taxonomy" id="1076179"/>
    <lineage>
        <taxon>unclassified sequences</taxon>
        <taxon>metagenomes</taxon>
        <taxon>ecological metagenomes</taxon>
    </lineage>
</organism>
<comment type="cofactor">
    <cofactor evidence="1">
        <name>Zn(2+)</name>
        <dbReference type="ChEBI" id="CHEBI:29105"/>
    </cofactor>
</comment>
<keyword evidence="10" id="KW-0460">Magnesium</keyword>
<evidence type="ECO:0000256" key="8">
    <source>
        <dbReference type="ARBA" id="ARBA00022771"/>
    </source>
</evidence>
<dbReference type="GO" id="GO:0003677">
    <property type="term" value="F:DNA binding"/>
    <property type="evidence" value="ECO:0007669"/>
    <property type="project" value="UniProtKB-KW"/>
</dbReference>
<dbReference type="InterPro" id="IPR037068">
    <property type="entry name" value="DNA_primase_core_N_sf"/>
</dbReference>
<evidence type="ECO:0000256" key="12">
    <source>
        <dbReference type="ARBA" id="ARBA00023163"/>
    </source>
</evidence>
<dbReference type="PIRSF" id="PIRSF002811">
    <property type="entry name" value="DnaG"/>
    <property type="match status" value="1"/>
</dbReference>
<name>A0A644SKN8_9ZZZZ</name>
<gene>
    <name evidence="14" type="primary">dnaG_1</name>
    <name evidence="14" type="ORF">SDC9_00685</name>
</gene>
<protein>
    <submittedName>
        <fullName evidence="14">DNA primase</fullName>
        <ecNumber evidence="14">2.7.7.-</ecNumber>
    </submittedName>
</protein>
<dbReference type="Gene3D" id="3.40.1360.10">
    <property type="match status" value="1"/>
</dbReference>
<evidence type="ECO:0000313" key="14">
    <source>
        <dbReference type="EMBL" id="MPL55218.1"/>
    </source>
</evidence>
<dbReference type="InterPro" id="IPR019475">
    <property type="entry name" value="DNA_primase_DnaB-bd"/>
</dbReference>
<evidence type="ECO:0000256" key="3">
    <source>
        <dbReference type="ARBA" id="ARBA00022515"/>
    </source>
</evidence>
<evidence type="ECO:0000256" key="1">
    <source>
        <dbReference type="ARBA" id="ARBA00001947"/>
    </source>
</evidence>
<proteinExistence type="inferred from homology"/>
<keyword evidence="12" id="KW-0804">Transcription</keyword>
<comment type="caution">
    <text evidence="14">The sequence shown here is derived from an EMBL/GenBank/DDBJ whole genome shotgun (WGS) entry which is preliminary data.</text>
</comment>
<dbReference type="GO" id="GO:0003899">
    <property type="term" value="F:DNA-directed RNA polymerase activity"/>
    <property type="evidence" value="ECO:0007669"/>
    <property type="project" value="InterPro"/>
</dbReference>
<dbReference type="Pfam" id="PF10410">
    <property type="entry name" value="DnaB_bind"/>
    <property type="match status" value="1"/>
</dbReference>
<dbReference type="Pfam" id="PF01807">
    <property type="entry name" value="Zn_ribbon_DnaG"/>
    <property type="match status" value="1"/>
</dbReference>
<evidence type="ECO:0000259" key="13">
    <source>
        <dbReference type="PROSITE" id="PS50880"/>
    </source>
</evidence>
<evidence type="ECO:0000256" key="9">
    <source>
        <dbReference type="ARBA" id="ARBA00022833"/>
    </source>
</evidence>
<evidence type="ECO:0000256" key="7">
    <source>
        <dbReference type="ARBA" id="ARBA00022723"/>
    </source>
</evidence>
<dbReference type="InterPro" id="IPR036977">
    <property type="entry name" value="DNA_primase_Znf_CHC2"/>
</dbReference>
<dbReference type="GO" id="GO:0008270">
    <property type="term" value="F:zinc ion binding"/>
    <property type="evidence" value="ECO:0007669"/>
    <property type="project" value="UniProtKB-KW"/>
</dbReference>
<dbReference type="Pfam" id="PF13155">
    <property type="entry name" value="Toprim_2"/>
    <property type="match status" value="1"/>
</dbReference>
<feature type="domain" description="Toprim" evidence="13">
    <location>
        <begin position="263"/>
        <end position="344"/>
    </location>
</feature>
<keyword evidence="3" id="KW-0639">Primosome</keyword>
<keyword evidence="9" id="KW-0862">Zinc</keyword>
<dbReference type="SMART" id="SM00400">
    <property type="entry name" value="ZnF_CHCC"/>
    <property type="match status" value="1"/>
</dbReference>
<keyword evidence="7" id="KW-0479">Metal-binding</keyword>
<reference evidence="14" key="1">
    <citation type="submission" date="2019-08" db="EMBL/GenBank/DDBJ databases">
        <authorList>
            <person name="Kucharzyk K."/>
            <person name="Murdoch R.W."/>
            <person name="Higgins S."/>
            <person name="Loffler F."/>
        </authorList>
    </citation>
    <scope>NUCLEOTIDE SEQUENCE</scope>
</reference>
<dbReference type="InterPro" id="IPR050219">
    <property type="entry name" value="DnaG_primase"/>
</dbReference>
<dbReference type="NCBIfam" id="TIGR01391">
    <property type="entry name" value="dnaG"/>
    <property type="match status" value="1"/>
</dbReference>
<keyword evidence="5 14" id="KW-0548">Nucleotidyltransferase</keyword>
<dbReference type="PANTHER" id="PTHR30313">
    <property type="entry name" value="DNA PRIMASE"/>
    <property type="match status" value="1"/>
</dbReference>
<dbReference type="EMBL" id="VSSQ01000001">
    <property type="protein sequence ID" value="MPL55218.1"/>
    <property type="molecule type" value="Genomic_DNA"/>
</dbReference>
<dbReference type="GO" id="GO:0000428">
    <property type="term" value="C:DNA-directed RNA polymerase complex"/>
    <property type="evidence" value="ECO:0007669"/>
    <property type="project" value="UniProtKB-KW"/>
</dbReference>
<keyword evidence="2" id="KW-0240">DNA-directed RNA polymerase</keyword>
<keyword evidence="4 14" id="KW-0808">Transferase</keyword>
<dbReference type="GO" id="GO:1990077">
    <property type="term" value="C:primosome complex"/>
    <property type="evidence" value="ECO:0007669"/>
    <property type="project" value="UniProtKB-KW"/>
</dbReference>
<dbReference type="Gene3D" id="3.90.980.10">
    <property type="entry name" value="DNA primase, catalytic core, N-terminal domain"/>
    <property type="match status" value="1"/>
</dbReference>
<dbReference type="Gene3D" id="3.90.580.10">
    <property type="entry name" value="Zinc finger, CHC2-type domain"/>
    <property type="match status" value="1"/>
</dbReference>
<dbReference type="CDD" id="cd03364">
    <property type="entry name" value="TOPRIM_DnaG_primases"/>
    <property type="match status" value="1"/>
</dbReference>
<dbReference type="InterPro" id="IPR006171">
    <property type="entry name" value="TOPRIM_dom"/>
</dbReference>
<dbReference type="SMART" id="SM00493">
    <property type="entry name" value="TOPRIM"/>
    <property type="match status" value="1"/>
</dbReference>
<dbReference type="EC" id="2.7.7.-" evidence="14"/>